<evidence type="ECO:0000313" key="1">
    <source>
        <dbReference type="EMBL" id="KAF0675775.1"/>
    </source>
</evidence>
<dbReference type="OrthoDB" id="7353854at2"/>
<dbReference type="Proteomes" id="UP000698242">
    <property type="component" value="Unassembled WGS sequence"/>
</dbReference>
<sequence>MTQAEEELMWQLEHDYWLCSMGGRRQSTDASSIAVFGGAAHAVTGDALERAHAHGPEYEHVELTQRAYARPSVGVAVLGYTVVARDRENRRKKMVCTSVWLRRNGIWTHIQHQQSLQDTA</sequence>
<gene>
    <name evidence="1" type="ORF">PMES_01861</name>
</gene>
<reference evidence="1" key="1">
    <citation type="submission" date="2013-03" db="EMBL/GenBank/DDBJ databases">
        <title>Genome Sequence of the Profundibacterium mesophilum strain KAUST100406-0324T from Red Sea, a novel genus in the family Rhodobacteraceae.</title>
        <authorList>
            <person name="Essack M."/>
            <person name="Alam I."/>
            <person name="Lafi F."/>
            <person name="Alawi W."/>
            <person name="Kamanu F."/>
            <person name="Al-Suwailem A."/>
            <person name="Lee O.O."/>
            <person name="Xu Y."/>
            <person name="Bajic V."/>
            <person name="Qian P.-Y."/>
            <person name="Archer J."/>
        </authorList>
    </citation>
    <scope>NUCLEOTIDE SEQUENCE</scope>
    <source>
        <strain evidence="1">KAUST100406-0324</strain>
    </source>
</reference>
<name>A0A921NUJ2_9RHOB</name>
<dbReference type="RefSeq" id="WP_159965422.1">
    <property type="nucleotide sequence ID" value="NZ_APKE01000022.1"/>
</dbReference>
<proteinExistence type="predicted"/>
<evidence type="ECO:0000313" key="2">
    <source>
        <dbReference type="Proteomes" id="UP000698242"/>
    </source>
</evidence>
<evidence type="ECO:0008006" key="3">
    <source>
        <dbReference type="Google" id="ProtNLM"/>
    </source>
</evidence>
<keyword evidence="2" id="KW-1185">Reference proteome</keyword>
<protein>
    <recommendedName>
        <fullName evidence="3">DUF4440 domain-containing protein</fullName>
    </recommendedName>
</protein>
<dbReference type="AlphaFoldDB" id="A0A921NUJ2"/>
<dbReference type="EMBL" id="APKE01000022">
    <property type="protein sequence ID" value="KAF0675775.1"/>
    <property type="molecule type" value="Genomic_DNA"/>
</dbReference>
<accession>A0A921NUJ2</accession>
<organism evidence="1 2">
    <name type="scientific">Profundibacterium mesophilum KAUST100406-0324</name>
    <dbReference type="NCBI Taxonomy" id="1037889"/>
    <lineage>
        <taxon>Bacteria</taxon>
        <taxon>Pseudomonadati</taxon>
        <taxon>Pseudomonadota</taxon>
        <taxon>Alphaproteobacteria</taxon>
        <taxon>Rhodobacterales</taxon>
        <taxon>Roseobacteraceae</taxon>
        <taxon>Profundibacterium</taxon>
    </lineage>
</organism>
<comment type="caution">
    <text evidence="1">The sequence shown here is derived from an EMBL/GenBank/DDBJ whole genome shotgun (WGS) entry which is preliminary data.</text>
</comment>